<keyword evidence="4" id="KW-1185">Reference proteome</keyword>
<evidence type="ECO:0000259" key="2">
    <source>
        <dbReference type="Pfam" id="PF05065"/>
    </source>
</evidence>
<feature type="domain" description="Phage capsid-like C-terminal" evidence="2">
    <location>
        <begin position="113"/>
        <end position="395"/>
    </location>
</feature>
<reference evidence="3 4" key="1">
    <citation type="submission" date="2016-12" db="EMBL/GenBank/DDBJ databases">
        <authorList>
            <person name="Song W.-J."/>
            <person name="Kurnit D.M."/>
        </authorList>
    </citation>
    <scope>NUCLEOTIDE SEQUENCE [LARGE SCALE GENOMIC DNA]</scope>
    <source>
        <strain evidence="3 4">DSM 18488</strain>
    </source>
</reference>
<evidence type="ECO:0000256" key="1">
    <source>
        <dbReference type="ARBA" id="ARBA00004328"/>
    </source>
</evidence>
<accession>A0A1M7YJY6</accession>
<dbReference type="Gene3D" id="3.30.2320.10">
    <property type="entry name" value="hypothetical protein PF0899 domain"/>
    <property type="match status" value="1"/>
</dbReference>
<dbReference type="AlphaFoldDB" id="A0A1M7YJY6"/>
<dbReference type="InterPro" id="IPR024455">
    <property type="entry name" value="Phage_capsid"/>
</dbReference>
<gene>
    <name evidence="3" type="ORF">SAMN02745220_04804</name>
</gene>
<evidence type="ECO:0000313" key="4">
    <source>
        <dbReference type="Proteomes" id="UP000184603"/>
    </source>
</evidence>
<name>A0A1M7YJY6_9BACT</name>
<dbReference type="SUPFAM" id="SSF56563">
    <property type="entry name" value="Major capsid protein gp5"/>
    <property type="match status" value="1"/>
</dbReference>
<protein>
    <submittedName>
        <fullName evidence="3">Phage major capsid protein, HK97 family</fullName>
    </submittedName>
</protein>
<comment type="subcellular location">
    <subcellularLocation>
        <location evidence="1">Virion</location>
    </subcellularLocation>
</comment>
<dbReference type="EMBL" id="FRFE01000042">
    <property type="protein sequence ID" value="SHO52858.1"/>
    <property type="molecule type" value="Genomic_DNA"/>
</dbReference>
<dbReference type="Proteomes" id="UP000184603">
    <property type="component" value="Unassembled WGS sequence"/>
</dbReference>
<dbReference type="RefSeq" id="WP_073616459.1">
    <property type="nucleotide sequence ID" value="NZ_FRFE01000042.1"/>
</dbReference>
<dbReference type="STRING" id="1121416.SAMN02745220_04804"/>
<organism evidence="3 4">
    <name type="scientific">Desulfopila aestuarii DSM 18488</name>
    <dbReference type="NCBI Taxonomy" id="1121416"/>
    <lineage>
        <taxon>Bacteria</taxon>
        <taxon>Pseudomonadati</taxon>
        <taxon>Thermodesulfobacteriota</taxon>
        <taxon>Desulfobulbia</taxon>
        <taxon>Desulfobulbales</taxon>
        <taxon>Desulfocapsaceae</taxon>
        <taxon>Desulfopila</taxon>
    </lineage>
</organism>
<dbReference type="Pfam" id="PF05065">
    <property type="entry name" value="Phage_capsid"/>
    <property type="match status" value="1"/>
</dbReference>
<dbReference type="InterPro" id="IPR054612">
    <property type="entry name" value="Phage_capsid-like_C"/>
</dbReference>
<dbReference type="NCBIfam" id="TIGR01554">
    <property type="entry name" value="major_cap_HK97"/>
    <property type="match status" value="1"/>
</dbReference>
<sequence length="397" mass="43464">MAEIKELLEKQLSAFEKFKKANDERLAQLEAKGNTDPLLEEKVNKSNEEIDRLQKSIDAILVKINRPGGTGDDVREEVAEHKAAFKKFLRKGQDEGLLELEQKALNITTDADGGYAIPEELDREILTLMRNESPMRSVCSVRTIGGAQYKKLVSLGGTSSGWVDEDDPRPETNTPGLAAITPFMGEIYANPAATQQMLDDVFFDAEGWLQSEVATEFAEKESVAFLSGDGVKKPKGILAYTSVTTDDAARAFGQLQHMVAAGAAAVTGDELITLIYMLKKSLRNGASWMMNGKSVSAVRKLKDSTGQYLWAPGLQSGQPSSLLGYGIAENEDMADIATGNASILFGNFKRGYLILDRIGIRVLRDPFTNKPYVHFYTTKRVGGMLVDSNAIKILQQA</sequence>
<dbReference type="OrthoDB" id="9786516at2"/>
<proteinExistence type="predicted"/>
<evidence type="ECO:0000313" key="3">
    <source>
        <dbReference type="EMBL" id="SHO52858.1"/>
    </source>
</evidence>